<evidence type="ECO:0000313" key="2">
    <source>
        <dbReference type="Proteomes" id="UP000275777"/>
    </source>
</evidence>
<dbReference type="Proteomes" id="UP000275777">
    <property type="component" value="Chromosome"/>
</dbReference>
<dbReference type="AntiFam" id="ANF00161">
    <property type="entry name" value="Shadow ORF (opposite leuA)"/>
</dbReference>
<dbReference type="EMBL" id="LR134182">
    <property type="protein sequence ID" value="VEB40438.1"/>
    <property type="molecule type" value="Genomic_DNA"/>
</dbReference>
<protein>
    <submittedName>
        <fullName evidence="1">Uncharacterized protein</fullName>
    </submittedName>
</protein>
<proteinExistence type="predicted"/>
<sequence length="99" mass="10652">MGLVAMKVWMRPRAAGLMASPAARTSRSLARARLQTVESLIVSAMAWMASKSPGLAAAKPASMMSTPRRSSWRAMRIFSSLLIEAPGDCSPSRKVVSKM</sequence>
<evidence type="ECO:0000313" key="1">
    <source>
        <dbReference type="EMBL" id="VEB40438.1"/>
    </source>
</evidence>
<accession>A0A447T6H3</accession>
<reference evidence="1 2" key="1">
    <citation type="submission" date="2018-12" db="EMBL/GenBank/DDBJ databases">
        <authorList>
            <consortium name="Pathogen Informatics"/>
        </authorList>
    </citation>
    <scope>NUCLEOTIDE SEQUENCE [LARGE SCALE GENOMIC DNA]</scope>
    <source>
        <strain evidence="1 2">NCTC9695</strain>
    </source>
</reference>
<dbReference type="AlphaFoldDB" id="A0A447T6H3"/>
<organism evidence="1 2">
    <name type="scientific">Chromobacterium violaceum</name>
    <dbReference type="NCBI Taxonomy" id="536"/>
    <lineage>
        <taxon>Bacteria</taxon>
        <taxon>Pseudomonadati</taxon>
        <taxon>Pseudomonadota</taxon>
        <taxon>Betaproteobacteria</taxon>
        <taxon>Neisseriales</taxon>
        <taxon>Chromobacteriaceae</taxon>
        <taxon>Chromobacterium</taxon>
    </lineage>
</organism>
<gene>
    <name evidence="1" type="ORF">NCTC9695_00837</name>
</gene>
<name>A0A447T6H3_CHRVL</name>